<dbReference type="STRING" id="1802270.A3C07_02555"/>
<reference evidence="2 3" key="1">
    <citation type="journal article" date="2016" name="Nat. Commun.">
        <title>Thousands of microbial genomes shed light on interconnected biogeochemical processes in an aquifer system.</title>
        <authorList>
            <person name="Anantharaman K."/>
            <person name="Brown C.T."/>
            <person name="Hug L.A."/>
            <person name="Sharon I."/>
            <person name="Castelle C.J."/>
            <person name="Probst A.J."/>
            <person name="Thomas B.C."/>
            <person name="Singh A."/>
            <person name="Wilkins M.J."/>
            <person name="Karaoz U."/>
            <person name="Brodie E.L."/>
            <person name="Williams K.H."/>
            <person name="Hubbard S.S."/>
            <person name="Banfield J.F."/>
        </authorList>
    </citation>
    <scope>NUCLEOTIDE SEQUENCE [LARGE SCALE GENOMIC DNA]</scope>
</reference>
<protein>
    <recommendedName>
        <fullName evidence="1">Coenzyme F420:L-glutamate ligase-like domain-containing protein</fullName>
    </recommendedName>
</protein>
<dbReference type="InterPro" id="IPR002847">
    <property type="entry name" value="F420-0_gamma-glut_ligase-dom"/>
</dbReference>
<dbReference type="AlphaFoldDB" id="A0A1G2KJ99"/>
<dbReference type="Gene3D" id="3.90.1660.10">
    <property type="entry name" value="CofE-like domain"/>
    <property type="match status" value="1"/>
</dbReference>
<dbReference type="Pfam" id="PF01996">
    <property type="entry name" value="F420_ligase"/>
    <property type="match status" value="1"/>
</dbReference>
<feature type="domain" description="Coenzyme F420:L-glutamate ligase-like" evidence="1">
    <location>
        <begin position="19"/>
        <end position="207"/>
    </location>
</feature>
<evidence type="ECO:0000259" key="1">
    <source>
        <dbReference type="Pfam" id="PF01996"/>
    </source>
</evidence>
<gene>
    <name evidence="2" type="ORF">A3C07_02555</name>
</gene>
<comment type="caution">
    <text evidence="2">The sequence shown here is derived from an EMBL/GenBank/DDBJ whole genome shotgun (WGS) entry which is preliminary data.</text>
</comment>
<dbReference type="Gene3D" id="3.30.1330.100">
    <property type="entry name" value="CofE-like"/>
    <property type="match status" value="1"/>
</dbReference>
<proteinExistence type="predicted"/>
<evidence type="ECO:0000313" key="2">
    <source>
        <dbReference type="EMBL" id="OGZ98468.1"/>
    </source>
</evidence>
<dbReference type="SUPFAM" id="SSF144010">
    <property type="entry name" value="CofE-like"/>
    <property type="match status" value="1"/>
</dbReference>
<dbReference type="PANTHER" id="PTHR47917:SF1">
    <property type="entry name" value="COENZYME F420:L-GLUTAMATE LIGASE"/>
    <property type="match status" value="1"/>
</dbReference>
<accession>A0A1G2KJ99</accession>
<sequence>MEIIPVKIEVLRPPQDDLLSKVKKTRLRLREGDIVAVTSKVVSIWQGRSVLQSSVRDKDVLSKIEADWYLERKYVPGRHVLHTIKNNALIASAGIDASNAGDYYILWPRNPKKTAEKLLQWFKKTYRLKRIGLIITDSHSVPLRRGIVGFALAWAGFEPLYDYRGTKDLFGRKFVVSQTNLADSLAVAAVLVMGEGREKTPLAVIRGVARLRPPKNRRGKYGSLTVPMREDIFAPFLRNVRWRKGGSS</sequence>
<dbReference type="PANTHER" id="PTHR47917">
    <property type="match status" value="1"/>
</dbReference>
<organism evidence="2 3">
    <name type="scientific">Candidatus Sungbacteria bacterium RIFCSPHIGHO2_02_FULL_47_11</name>
    <dbReference type="NCBI Taxonomy" id="1802270"/>
    <lineage>
        <taxon>Bacteria</taxon>
        <taxon>Candidatus Sungiibacteriota</taxon>
    </lineage>
</organism>
<dbReference type="EMBL" id="MHQI01000064">
    <property type="protein sequence ID" value="OGZ98468.1"/>
    <property type="molecule type" value="Genomic_DNA"/>
</dbReference>
<dbReference type="GO" id="GO:0052618">
    <property type="term" value="F:coenzyme F420-0:L-glutamate ligase activity"/>
    <property type="evidence" value="ECO:0007669"/>
    <property type="project" value="TreeGrafter"/>
</dbReference>
<dbReference type="Proteomes" id="UP000179023">
    <property type="component" value="Unassembled WGS sequence"/>
</dbReference>
<evidence type="ECO:0000313" key="3">
    <source>
        <dbReference type="Proteomes" id="UP000179023"/>
    </source>
</evidence>
<name>A0A1G2KJ99_9BACT</name>